<comment type="caution">
    <text evidence="1">The sequence shown here is derived from an EMBL/GenBank/DDBJ whole genome shotgun (WGS) entry which is preliminary data.</text>
</comment>
<evidence type="ECO:0000313" key="1">
    <source>
        <dbReference type="EMBL" id="KAJ3547408.1"/>
    </source>
</evidence>
<name>A0ACC1SVT7_9HYPO</name>
<dbReference type="Proteomes" id="UP001148629">
    <property type="component" value="Unassembled WGS sequence"/>
</dbReference>
<organism evidence="1 2">
    <name type="scientific">Fusarium decemcellulare</name>
    <dbReference type="NCBI Taxonomy" id="57161"/>
    <lineage>
        <taxon>Eukaryota</taxon>
        <taxon>Fungi</taxon>
        <taxon>Dikarya</taxon>
        <taxon>Ascomycota</taxon>
        <taxon>Pezizomycotina</taxon>
        <taxon>Sordariomycetes</taxon>
        <taxon>Hypocreomycetidae</taxon>
        <taxon>Hypocreales</taxon>
        <taxon>Nectriaceae</taxon>
        <taxon>Fusarium</taxon>
        <taxon>Fusarium decemcellulare species complex</taxon>
    </lineage>
</organism>
<gene>
    <name evidence="1" type="ORF">NM208_g1530</name>
</gene>
<keyword evidence="2" id="KW-1185">Reference proteome</keyword>
<sequence>MADLSTYKHGKRWPWRRLRRRLGLWPILPKSFQRLQVSLPNALIHVSHVTHDKATGEFHGLPAEWQRLMAIDEEQGESRPTAIIEVLTENTAPPAQAVRVPPSSTIARQGISLTRSASIVAPLNERMPGLVRNGILSPKLQRHYESITTSRWMKVLISRSKEKKHSASPNFANKEHNGDLGSTGNGPISKTNKTSTFNNQLPNRRSRLRSKHTTEQQRHSRVAQSNIQHYKEGHGNRASHDQRPFYMTEPRALEQFSSRERTLTQASLSDNSESQTSFTLPIQHPEPMALSKHFKGARVNEYESIADLFKFKDPEQVFYDLTEIAQGAFGRIYAGSKRGFDGILAIKQVRLKNEATVRLTAKEIKASSDVSHLNIVQFIGTYVWADQVWMIMEFVNGGTLTDVISLNSLKEGEIATICSQILQAVQCLHTSGFIHRDIKSDNVLLSRNGVVKLCK</sequence>
<protein>
    <submittedName>
        <fullName evidence="1">Uncharacterized protein</fullName>
    </submittedName>
</protein>
<dbReference type="EMBL" id="JANRMS010000080">
    <property type="protein sequence ID" value="KAJ3547408.1"/>
    <property type="molecule type" value="Genomic_DNA"/>
</dbReference>
<proteinExistence type="predicted"/>
<evidence type="ECO:0000313" key="2">
    <source>
        <dbReference type="Proteomes" id="UP001148629"/>
    </source>
</evidence>
<accession>A0ACC1SVT7</accession>
<reference evidence="1" key="1">
    <citation type="submission" date="2022-08" db="EMBL/GenBank/DDBJ databases">
        <title>Genome Sequence of Fusarium decemcellulare.</title>
        <authorList>
            <person name="Buettner E."/>
        </authorList>
    </citation>
    <scope>NUCLEOTIDE SEQUENCE</scope>
    <source>
        <strain evidence="1">Babe19</strain>
    </source>
</reference>